<dbReference type="SMART" id="SM00345">
    <property type="entry name" value="HTH_GNTR"/>
    <property type="match status" value="1"/>
</dbReference>
<organism evidence="5 6">
    <name type="scientific">Periweissella beninensis</name>
    <dbReference type="NCBI Taxonomy" id="504936"/>
    <lineage>
        <taxon>Bacteria</taxon>
        <taxon>Bacillati</taxon>
        <taxon>Bacillota</taxon>
        <taxon>Bacilli</taxon>
        <taxon>Lactobacillales</taxon>
        <taxon>Lactobacillaceae</taxon>
        <taxon>Periweissella</taxon>
    </lineage>
</organism>
<dbReference type="InterPro" id="IPR028978">
    <property type="entry name" value="Chorismate_lyase_/UTRA_dom_sf"/>
</dbReference>
<dbReference type="CDD" id="cd07377">
    <property type="entry name" value="WHTH_GntR"/>
    <property type="match status" value="1"/>
</dbReference>
<feature type="domain" description="HTH gntR-type" evidence="4">
    <location>
        <begin position="6"/>
        <end position="74"/>
    </location>
</feature>
<dbReference type="PRINTS" id="PR00035">
    <property type="entry name" value="HTHGNTR"/>
</dbReference>
<evidence type="ECO:0000313" key="6">
    <source>
        <dbReference type="Proteomes" id="UP001057481"/>
    </source>
</evidence>
<dbReference type="EMBL" id="JAGMVS010000062">
    <property type="protein sequence ID" value="MCM2437273.1"/>
    <property type="molecule type" value="Genomic_DNA"/>
</dbReference>
<evidence type="ECO:0000256" key="2">
    <source>
        <dbReference type="ARBA" id="ARBA00023125"/>
    </source>
</evidence>
<dbReference type="Gene3D" id="1.10.10.10">
    <property type="entry name" value="Winged helix-like DNA-binding domain superfamily/Winged helix DNA-binding domain"/>
    <property type="match status" value="1"/>
</dbReference>
<dbReference type="PROSITE" id="PS50949">
    <property type="entry name" value="HTH_GNTR"/>
    <property type="match status" value="1"/>
</dbReference>
<keyword evidence="6" id="KW-1185">Reference proteome</keyword>
<evidence type="ECO:0000259" key="4">
    <source>
        <dbReference type="PROSITE" id="PS50949"/>
    </source>
</evidence>
<accession>A0ABT0VJH5</accession>
<dbReference type="SMART" id="SM00866">
    <property type="entry name" value="UTRA"/>
    <property type="match status" value="1"/>
</dbReference>
<dbReference type="PANTHER" id="PTHR44846">
    <property type="entry name" value="MANNOSYL-D-GLYCERATE TRANSPORT/METABOLISM SYSTEM REPRESSOR MNGR-RELATED"/>
    <property type="match status" value="1"/>
</dbReference>
<dbReference type="Proteomes" id="UP001057481">
    <property type="component" value="Unassembled WGS sequence"/>
</dbReference>
<evidence type="ECO:0000256" key="1">
    <source>
        <dbReference type="ARBA" id="ARBA00023015"/>
    </source>
</evidence>
<proteinExistence type="predicted"/>
<keyword evidence="1" id="KW-0805">Transcription regulation</keyword>
<dbReference type="RefSeq" id="WP_205142866.1">
    <property type="nucleotide sequence ID" value="NZ_JAFBDN010000001.1"/>
</dbReference>
<dbReference type="Gene3D" id="3.40.1410.10">
    <property type="entry name" value="Chorismate lyase-like"/>
    <property type="match status" value="1"/>
</dbReference>
<dbReference type="InterPro" id="IPR036388">
    <property type="entry name" value="WH-like_DNA-bd_sf"/>
</dbReference>
<gene>
    <name evidence="5" type="ORF">KAK10_05040</name>
</gene>
<protein>
    <submittedName>
        <fullName evidence="5">GntR family transcriptional regulator</fullName>
    </submittedName>
</protein>
<reference evidence="5" key="1">
    <citation type="submission" date="2021-04" db="EMBL/GenBank/DDBJ databases">
        <title>Taxonomic assessment of Weissella genus.</title>
        <authorList>
            <person name="Fanelli F."/>
            <person name="Chieffi D."/>
            <person name="Dell'Aquila A."/>
            <person name="Gyu-Sung C."/>
            <person name="Franz C.M.A.P."/>
            <person name="Fusco V."/>
        </authorList>
    </citation>
    <scope>NUCLEOTIDE SEQUENCE</scope>
    <source>
        <strain evidence="5">LMG 25373</strain>
    </source>
</reference>
<dbReference type="InterPro" id="IPR050679">
    <property type="entry name" value="Bact_HTH_transcr_reg"/>
</dbReference>
<dbReference type="Pfam" id="PF00392">
    <property type="entry name" value="GntR"/>
    <property type="match status" value="1"/>
</dbReference>
<dbReference type="SUPFAM" id="SSF64288">
    <property type="entry name" value="Chorismate lyase-like"/>
    <property type="match status" value="1"/>
</dbReference>
<keyword evidence="3" id="KW-0804">Transcription</keyword>
<name>A0ABT0VJH5_9LACO</name>
<dbReference type="SUPFAM" id="SSF46785">
    <property type="entry name" value="Winged helix' DNA-binding domain"/>
    <property type="match status" value="1"/>
</dbReference>
<comment type="caution">
    <text evidence="5">The sequence shown here is derived from an EMBL/GenBank/DDBJ whole genome shotgun (WGS) entry which is preliminary data.</text>
</comment>
<keyword evidence="2" id="KW-0238">DNA-binding</keyword>
<dbReference type="InterPro" id="IPR011663">
    <property type="entry name" value="UTRA"/>
</dbReference>
<evidence type="ECO:0000256" key="3">
    <source>
        <dbReference type="ARBA" id="ARBA00023163"/>
    </source>
</evidence>
<dbReference type="InterPro" id="IPR036390">
    <property type="entry name" value="WH_DNA-bd_sf"/>
</dbReference>
<sequence length="239" mass="27380">MTDIPMPKYRQIADDLLKKIQTGIYPINALIPKEIELATFYGVSRPTIRQAIQLLVNDGYLDRRKKRGTIVRQRKIVQEFTHVIASYDQEMDNHGLIPMTKVIMFTTEVADNEVCERLNLPIDSIVFKLVRLRYANDQPIVIVTTYIPYSVVPHLSDYDFTAVSLYETLAANNTAVVRVQRRLEVIKADETVANLLNVQQNEPLFYFHTIGHTQDSGAIEYSIAKYRGDLNSFNIDVSL</sequence>
<dbReference type="InterPro" id="IPR000524">
    <property type="entry name" value="Tscrpt_reg_HTH_GntR"/>
</dbReference>
<evidence type="ECO:0000313" key="5">
    <source>
        <dbReference type="EMBL" id="MCM2437273.1"/>
    </source>
</evidence>
<dbReference type="PANTHER" id="PTHR44846:SF1">
    <property type="entry name" value="MANNOSYL-D-GLYCERATE TRANSPORT_METABOLISM SYSTEM REPRESSOR MNGR-RELATED"/>
    <property type="match status" value="1"/>
</dbReference>
<dbReference type="Pfam" id="PF07702">
    <property type="entry name" value="UTRA"/>
    <property type="match status" value="1"/>
</dbReference>